<dbReference type="PRINTS" id="PR00081">
    <property type="entry name" value="GDHRDH"/>
</dbReference>
<dbReference type="PRINTS" id="PR00080">
    <property type="entry name" value="SDRFAMILY"/>
</dbReference>
<evidence type="ECO:0000313" key="6">
    <source>
        <dbReference type="Proteomes" id="UP000824267"/>
    </source>
</evidence>
<dbReference type="SMART" id="SM00822">
    <property type="entry name" value="PKS_KR"/>
    <property type="match status" value="1"/>
</dbReference>
<gene>
    <name evidence="5" type="ORF">IAC47_05860</name>
</gene>
<evidence type="ECO:0000256" key="2">
    <source>
        <dbReference type="ARBA" id="ARBA00023002"/>
    </source>
</evidence>
<evidence type="ECO:0000256" key="1">
    <source>
        <dbReference type="ARBA" id="ARBA00006484"/>
    </source>
</evidence>
<comment type="caution">
    <text evidence="5">The sequence shown here is derived from an EMBL/GenBank/DDBJ whole genome shotgun (WGS) entry which is preliminary data.</text>
</comment>
<dbReference type="InterPro" id="IPR036291">
    <property type="entry name" value="NAD(P)-bd_dom_sf"/>
</dbReference>
<accession>A0A9D1UIL7</accession>
<name>A0A9D1UIL7_9BACT</name>
<protein>
    <submittedName>
        <fullName evidence="5">SDR family NAD(P)-dependent oxidoreductase</fullName>
    </submittedName>
</protein>
<dbReference type="InterPro" id="IPR002347">
    <property type="entry name" value="SDR_fam"/>
</dbReference>
<reference evidence="5" key="2">
    <citation type="submission" date="2021-04" db="EMBL/GenBank/DDBJ databases">
        <authorList>
            <person name="Gilroy R."/>
        </authorList>
    </citation>
    <scope>NUCLEOTIDE SEQUENCE</scope>
    <source>
        <strain evidence="5">Gambia16-930</strain>
    </source>
</reference>
<reference evidence="5" key="1">
    <citation type="journal article" date="2021" name="PeerJ">
        <title>Extensive microbial diversity within the chicken gut microbiome revealed by metagenomics and culture.</title>
        <authorList>
            <person name="Gilroy R."/>
            <person name="Ravi A."/>
            <person name="Getino M."/>
            <person name="Pursley I."/>
            <person name="Horton D.L."/>
            <person name="Alikhan N.F."/>
            <person name="Baker D."/>
            <person name="Gharbi K."/>
            <person name="Hall N."/>
            <person name="Watson M."/>
            <person name="Adriaenssens E.M."/>
            <person name="Foster-Nyarko E."/>
            <person name="Jarju S."/>
            <person name="Secka A."/>
            <person name="Antonio M."/>
            <person name="Oren A."/>
            <person name="Chaudhuri R.R."/>
            <person name="La Ragione R."/>
            <person name="Hildebrand F."/>
            <person name="Pallen M.J."/>
        </authorList>
    </citation>
    <scope>NUCLEOTIDE SEQUENCE</scope>
    <source>
        <strain evidence="5">Gambia16-930</strain>
    </source>
</reference>
<dbReference type="SUPFAM" id="SSF51735">
    <property type="entry name" value="NAD(P)-binding Rossmann-fold domains"/>
    <property type="match status" value="1"/>
</dbReference>
<evidence type="ECO:0000259" key="4">
    <source>
        <dbReference type="SMART" id="SM00822"/>
    </source>
</evidence>
<organism evidence="5 6">
    <name type="scientific">Candidatus Onthomorpha intestinigallinarum</name>
    <dbReference type="NCBI Taxonomy" id="2840880"/>
    <lineage>
        <taxon>Bacteria</taxon>
        <taxon>Pseudomonadati</taxon>
        <taxon>Bacteroidota</taxon>
        <taxon>Bacteroidia</taxon>
        <taxon>Bacteroidales</taxon>
        <taxon>Candidatus Onthomorpha</taxon>
    </lineage>
</organism>
<evidence type="ECO:0000256" key="3">
    <source>
        <dbReference type="RuleBase" id="RU000363"/>
    </source>
</evidence>
<proteinExistence type="inferred from homology"/>
<dbReference type="Pfam" id="PF00106">
    <property type="entry name" value="adh_short"/>
    <property type="match status" value="1"/>
</dbReference>
<sequence>MRKIAVVTGATSGIGRACAVKLAENGYDVIITGRRKDRLDELEKELRKRGADVLNLNFDVRNLREVESNLGSLSGKWAEVEVLINNAGLAAGRDPIQNGDLDDWERMIDTNVKGFLYVTRTLLKGMCDRKKGHVVNLCSIAGKQVYGDGNVYCASKHAVDALSKAIRIDCLPYGIKVTNICPGAVETEFSIVRFHGDRTKADATYEGFEPLKAEDIADTIYYCVSLPDHVCINDLTIMPKAQADSGHFFRR</sequence>
<feature type="domain" description="Ketoreductase" evidence="4">
    <location>
        <begin position="3"/>
        <end position="183"/>
    </location>
</feature>
<dbReference type="GO" id="GO:0016616">
    <property type="term" value="F:oxidoreductase activity, acting on the CH-OH group of donors, NAD or NADP as acceptor"/>
    <property type="evidence" value="ECO:0007669"/>
    <property type="project" value="UniProtKB-ARBA"/>
</dbReference>
<dbReference type="InterPro" id="IPR057326">
    <property type="entry name" value="KR_dom"/>
</dbReference>
<dbReference type="PANTHER" id="PTHR42901:SF1">
    <property type="entry name" value="ALCOHOL DEHYDROGENASE"/>
    <property type="match status" value="1"/>
</dbReference>
<dbReference type="PANTHER" id="PTHR42901">
    <property type="entry name" value="ALCOHOL DEHYDROGENASE"/>
    <property type="match status" value="1"/>
</dbReference>
<evidence type="ECO:0000313" key="5">
    <source>
        <dbReference type="EMBL" id="HIW87780.1"/>
    </source>
</evidence>
<comment type="similarity">
    <text evidence="1 3">Belongs to the short-chain dehydrogenases/reductases (SDR) family.</text>
</comment>
<dbReference type="AlphaFoldDB" id="A0A9D1UIL7"/>
<keyword evidence="2" id="KW-0560">Oxidoreductase</keyword>
<dbReference type="EMBL" id="DXGG01000185">
    <property type="protein sequence ID" value="HIW87780.1"/>
    <property type="molecule type" value="Genomic_DNA"/>
</dbReference>
<dbReference type="Proteomes" id="UP000824267">
    <property type="component" value="Unassembled WGS sequence"/>
</dbReference>
<dbReference type="Gene3D" id="3.40.50.720">
    <property type="entry name" value="NAD(P)-binding Rossmann-like Domain"/>
    <property type="match status" value="1"/>
</dbReference>
<dbReference type="PROSITE" id="PS00061">
    <property type="entry name" value="ADH_SHORT"/>
    <property type="match status" value="1"/>
</dbReference>
<dbReference type="FunFam" id="3.40.50.720:FF:000047">
    <property type="entry name" value="NADP-dependent L-serine/L-allo-threonine dehydrogenase"/>
    <property type="match status" value="1"/>
</dbReference>
<dbReference type="InterPro" id="IPR020904">
    <property type="entry name" value="Sc_DH/Rdtase_CS"/>
</dbReference>